<dbReference type="RefSeq" id="WP_090477481.1">
    <property type="nucleotide sequence ID" value="NZ_LT629710.1"/>
</dbReference>
<feature type="binding site" evidence="7">
    <location>
        <position position="211"/>
    </location>
    <ligand>
        <name>Zn(2+)</name>
        <dbReference type="ChEBI" id="CHEBI:29105"/>
    </ligand>
</feature>
<keyword evidence="4" id="KW-0119">Carbohydrate metabolism</keyword>
<feature type="binding site" evidence="6">
    <location>
        <position position="246"/>
    </location>
    <ligand>
        <name>substrate</name>
    </ligand>
</feature>
<feature type="binding site" evidence="6">
    <location>
        <position position="222"/>
    </location>
    <ligand>
        <name>substrate</name>
    </ligand>
</feature>
<keyword evidence="9" id="KW-1185">Reference proteome</keyword>
<reference evidence="8 9" key="1">
    <citation type="submission" date="2016-10" db="EMBL/GenBank/DDBJ databases">
        <authorList>
            <person name="de Groot N.N."/>
        </authorList>
    </citation>
    <scope>NUCLEOTIDE SEQUENCE [LARGE SCALE GENOMIC DNA]</scope>
    <source>
        <strain evidence="9">P4-7,KCTC 19426,CECT 7604</strain>
    </source>
</reference>
<evidence type="ECO:0000256" key="6">
    <source>
        <dbReference type="PIRSR" id="PIRSR038994-2"/>
    </source>
</evidence>
<dbReference type="InterPro" id="IPR003764">
    <property type="entry name" value="GlcNAc_6-P_deAcase"/>
</dbReference>
<dbReference type="InterPro" id="IPR032466">
    <property type="entry name" value="Metal_Hydrolase"/>
</dbReference>
<dbReference type="GO" id="GO:0006046">
    <property type="term" value="P:N-acetylglucosamine catabolic process"/>
    <property type="evidence" value="ECO:0007669"/>
    <property type="project" value="TreeGrafter"/>
</dbReference>
<organism evidence="8 9">
    <name type="scientific">Nakamurella panacisegetis</name>
    <dbReference type="NCBI Taxonomy" id="1090615"/>
    <lineage>
        <taxon>Bacteria</taxon>
        <taxon>Bacillati</taxon>
        <taxon>Actinomycetota</taxon>
        <taxon>Actinomycetes</taxon>
        <taxon>Nakamurellales</taxon>
        <taxon>Nakamurellaceae</taxon>
        <taxon>Nakamurella</taxon>
    </lineage>
</organism>
<dbReference type="EMBL" id="LT629710">
    <property type="protein sequence ID" value="SDP19880.1"/>
    <property type="molecule type" value="Genomic_DNA"/>
</dbReference>
<feature type="binding site" evidence="7">
    <location>
        <position position="190"/>
    </location>
    <ligand>
        <name>Zn(2+)</name>
        <dbReference type="ChEBI" id="CHEBI:29105"/>
    </ligand>
</feature>
<evidence type="ECO:0000256" key="5">
    <source>
        <dbReference type="PIRSR" id="PIRSR038994-1"/>
    </source>
</evidence>
<evidence type="ECO:0000313" key="9">
    <source>
        <dbReference type="Proteomes" id="UP000198741"/>
    </source>
</evidence>
<keyword evidence="3 4" id="KW-0378">Hydrolase</keyword>
<evidence type="ECO:0000256" key="7">
    <source>
        <dbReference type="PIRSR" id="PIRSR038994-3"/>
    </source>
</evidence>
<dbReference type="Proteomes" id="UP000198741">
    <property type="component" value="Chromosome I"/>
</dbReference>
<feature type="binding site" evidence="6">
    <location>
        <begin position="305"/>
        <end position="307"/>
    </location>
    <ligand>
        <name>substrate</name>
    </ligand>
</feature>
<feature type="binding site" evidence="6">
    <location>
        <position position="135"/>
    </location>
    <ligand>
        <name>substrate</name>
    </ligand>
</feature>
<comment type="similarity">
    <text evidence="1 4">Belongs to the metallo-dependent hydrolases superfamily. NagA family.</text>
</comment>
<dbReference type="AlphaFoldDB" id="A0A1H0QRS1"/>
<proteinExistence type="inferred from homology"/>
<dbReference type="PIRSF" id="PIRSF038994">
    <property type="entry name" value="NagA"/>
    <property type="match status" value="1"/>
</dbReference>
<keyword evidence="2 7" id="KW-0479">Metal-binding</keyword>
<evidence type="ECO:0000256" key="3">
    <source>
        <dbReference type="ARBA" id="ARBA00022801"/>
    </source>
</evidence>
<dbReference type="PANTHER" id="PTHR11113:SF14">
    <property type="entry name" value="N-ACETYLGLUCOSAMINE-6-PHOSPHATE DEACETYLASE"/>
    <property type="match status" value="1"/>
</dbReference>
<dbReference type="STRING" id="1090615.SAMN04515671_3220"/>
<dbReference type="Gene3D" id="3.20.20.140">
    <property type="entry name" value="Metal-dependent hydrolases"/>
    <property type="match status" value="1"/>
</dbReference>
<feature type="binding site" evidence="7">
    <location>
        <position position="122"/>
    </location>
    <ligand>
        <name>Zn(2+)</name>
        <dbReference type="ChEBI" id="CHEBI:29105"/>
    </ligand>
</feature>
<accession>A0A1H0QRS1</accession>
<protein>
    <submittedName>
        <fullName evidence="8">N-acetylglucosamine-6-phosphate deacetylase</fullName>
    </submittedName>
</protein>
<evidence type="ECO:0000313" key="8">
    <source>
        <dbReference type="EMBL" id="SDP19880.1"/>
    </source>
</evidence>
<feature type="active site" description="Proton donor/acceptor" evidence="5">
    <location>
        <position position="269"/>
    </location>
</feature>
<dbReference type="GO" id="GO:0046872">
    <property type="term" value="F:metal ion binding"/>
    <property type="evidence" value="ECO:0007669"/>
    <property type="project" value="UniProtKB-KW"/>
</dbReference>
<evidence type="ECO:0000256" key="2">
    <source>
        <dbReference type="ARBA" id="ARBA00022723"/>
    </source>
</evidence>
<dbReference type="SUPFAM" id="SSF51556">
    <property type="entry name" value="Metallo-dependent hydrolases"/>
    <property type="match status" value="1"/>
</dbReference>
<gene>
    <name evidence="8" type="ORF">SAMN04515671_3220</name>
</gene>
<feature type="binding site" evidence="6">
    <location>
        <begin position="214"/>
        <end position="215"/>
    </location>
    <ligand>
        <name>substrate</name>
    </ligand>
</feature>
<evidence type="ECO:0000256" key="4">
    <source>
        <dbReference type="PIRNR" id="PIRNR038994"/>
    </source>
</evidence>
<comment type="cofactor">
    <cofactor evidence="7">
        <name>a divalent metal cation</name>
        <dbReference type="ChEBI" id="CHEBI:60240"/>
    </cofactor>
    <text evidence="7">Binds 1 divalent metal cation per subunit.</text>
</comment>
<sequence>MSSTAQISGRDPSSGRRLEVTVTDGRIAAVRHGPATDGPYLSAGLVDLQVNGFGGLDVNAADLTVDQVHRLGRLMFAAGVTTWLPTLITADHERTAAGLRVIAQARSQDPLTRHSVPYVHLEGPHLSDQDGPRGVHDARFIRPPSLEEFDDWQAGAGDLIGMVTLSPHYPQAADYTRALVDRGVHVAIGHTHATPDQIRRVVDAGATLSTHLGNGAHAVLPRHPNYLWTQLAEDRLTAGFIADGHHLPADTLRVMLRAKGIGGSVLVSDAVALAGVAPGRYRTPVGGDVILDAEGRLTSVDTGFLAGAARGLLDDLGSAIRMADLTLAQVLQLGSTNPGRFVGRSGLREGEPADLIRFDHRPGEGLRLRQTWVGGELMFGRVEADR</sequence>
<dbReference type="GO" id="GO:0008448">
    <property type="term" value="F:N-acetylglucosamine-6-phosphate deacetylase activity"/>
    <property type="evidence" value="ECO:0007669"/>
    <property type="project" value="InterPro"/>
</dbReference>
<dbReference type="PANTHER" id="PTHR11113">
    <property type="entry name" value="N-ACETYLGLUCOSAMINE-6-PHOSPHATE DEACETYLASE"/>
    <property type="match status" value="1"/>
</dbReference>
<dbReference type="OrthoDB" id="9776488at2"/>
<evidence type="ECO:0000256" key="1">
    <source>
        <dbReference type="ARBA" id="ARBA00010716"/>
    </source>
</evidence>
<name>A0A1H0QRS1_9ACTN</name>